<feature type="compositionally biased region" description="Polar residues" evidence="1">
    <location>
        <begin position="610"/>
        <end position="631"/>
    </location>
</feature>
<dbReference type="PANTHER" id="PTHR16442:SF1">
    <property type="entry name" value="RING FINGER PROTEIN 17"/>
    <property type="match status" value="1"/>
</dbReference>
<evidence type="ECO:0000313" key="4">
    <source>
        <dbReference type="Proteomes" id="UP001153620"/>
    </source>
</evidence>
<keyword evidence="4" id="KW-1185">Reference proteome</keyword>
<dbReference type="Gene3D" id="2.30.30.140">
    <property type="match status" value="4"/>
</dbReference>
<dbReference type="Gene3D" id="2.40.50.90">
    <property type="match status" value="4"/>
</dbReference>
<evidence type="ECO:0000259" key="2">
    <source>
        <dbReference type="PROSITE" id="PS50304"/>
    </source>
</evidence>
<sequence>MGEHSKHTKRIKVKITNTEISNSFIKIKAQNAISDEYFALMDLKSIYKSADDITNEDIKLSDQIYISRLDLDNYARCRVAEMNDYNSIATIELIDSCCKIKINYNQLRILPKSSSLYKIPSISKEYIIAELIVSKEYDDYRQKFVKFHELIVNKYLEMEILNENRAGKYVQLYSFDASIVHDLIPNHPTLKTILKRIHLPEQMSLLLEQFNNDSCQASPEIALKPSNSSDMLSFSSLDQFPINETHEVRISSYVNGPKLFYVQSTKAFQKYQEFHINLQKIDLHPLRSRPKVSDICLAFLDSNNVQRVEIMETNGNIFIVRLIDHGIEQVVKFKDLHVMPDNILSQKPFAWKFALHGIDKLNNLNKSEIAFYFQFITNNKRLLLITTSGSADTTTKCSLFDGSNDILEMLNAWDPHTLRYPKQITLTNSHKIKIVFAESPKLFYVNICEALNTHSALFEEFSNFNGCNYRMLAANSACYVTVNNKKWRGCFEKRTSSSICQIKLVDIGITEDFSSKEIKVMVDKFTNVPPLAYKCCLFEYKNENFDKKVLKTFIMKCKQYQTFNMNIIDYDGEIYYVALENDSEQNISDELLSSTIQSDSITQSKEAIVDQNNKSTAHSENQPQTSSESYESSPKQQQSTPSTTYEDWTYDERKEYGENSLWEDSSHENSLQDFDCNGIITSIISPNDFTIQCSKKIPEVKQMLSELQVAAPTECLLTEFVNTTFCIAMNPFSMEWCRSIIIDADITDENTFVIVRDVDNGQIFSVENLNELKRASFLFMIKPHYGIRCGLPITIKRNIDDEAMRLFVEMCSNKEIRYKIIAMNEFISVCDILVNEKSITDTLVELDVAIKLKYLPNDIVYVPFIKNLTEFYVHLERETQLVKNINHYAQKYEQIPLKAPVEGMTVMAKSTKFKRWYRGKVLSIDVEKVKVKYMDFGDSEMLTKADLGMMDEHCFLKQLPLAHRCSFNLQSDLNPDSSKAVEEFKKIVDNGFNKLYLRMIEPKLNRSVVALHLEDETNILQELIKLCDKLDNKDESISFDSKISNSTASSESF</sequence>
<evidence type="ECO:0000256" key="1">
    <source>
        <dbReference type="SAM" id="MobiDB-lite"/>
    </source>
</evidence>
<dbReference type="PROSITE" id="PS50304">
    <property type="entry name" value="TUDOR"/>
    <property type="match status" value="1"/>
</dbReference>
<protein>
    <recommendedName>
        <fullName evidence="2">Tudor domain-containing protein</fullName>
    </recommendedName>
</protein>
<evidence type="ECO:0000313" key="3">
    <source>
        <dbReference type="EMBL" id="CAG9798660.1"/>
    </source>
</evidence>
<reference evidence="3" key="2">
    <citation type="submission" date="2022-10" db="EMBL/GenBank/DDBJ databases">
        <authorList>
            <consortium name="ENA_rothamsted_submissions"/>
            <consortium name="culmorum"/>
            <person name="King R."/>
        </authorList>
    </citation>
    <scope>NUCLEOTIDE SEQUENCE</scope>
</reference>
<gene>
    <name evidence="3" type="ORF">CHIRRI_LOCUS1642</name>
</gene>
<dbReference type="EMBL" id="OU895877">
    <property type="protein sequence ID" value="CAG9798660.1"/>
    <property type="molecule type" value="Genomic_DNA"/>
</dbReference>
<dbReference type="SUPFAM" id="SSF63748">
    <property type="entry name" value="Tudor/PWWP/MBT"/>
    <property type="match status" value="3"/>
</dbReference>
<feature type="region of interest" description="Disordered" evidence="1">
    <location>
        <begin position="606"/>
        <end position="649"/>
    </location>
</feature>
<dbReference type="GO" id="GO:0005737">
    <property type="term" value="C:cytoplasm"/>
    <property type="evidence" value="ECO:0007669"/>
    <property type="project" value="UniProtKB-ARBA"/>
</dbReference>
<organism evidence="3 4">
    <name type="scientific">Chironomus riparius</name>
    <dbReference type="NCBI Taxonomy" id="315576"/>
    <lineage>
        <taxon>Eukaryota</taxon>
        <taxon>Metazoa</taxon>
        <taxon>Ecdysozoa</taxon>
        <taxon>Arthropoda</taxon>
        <taxon>Hexapoda</taxon>
        <taxon>Insecta</taxon>
        <taxon>Pterygota</taxon>
        <taxon>Neoptera</taxon>
        <taxon>Endopterygota</taxon>
        <taxon>Diptera</taxon>
        <taxon>Nematocera</taxon>
        <taxon>Chironomoidea</taxon>
        <taxon>Chironomidae</taxon>
        <taxon>Chironominae</taxon>
        <taxon>Chironomus</taxon>
    </lineage>
</organism>
<dbReference type="OrthoDB" id="5800423at2759"/>
<feature type="domain" description="Tudor" evidence="2">
    <location>
        <begin position="899"/>
        <end position="957"/>
    </location>
</feature>
<feature type="compositionally biased region" description="Low complexity" evidence="1">
    <location>
        <begin position="632"/>
        <end position="644"/>
    </location>
</feature>
<dbReference type="InterPro" id="IPR035437">
    <property type="entry name" value="SNase_OB-fold_sf"/>
</dbReference>
<dbReference type="InterPro" id="IPR002999">
    <property type="entry name" value="Tudor"/>
</dbReference>
<dbReference type="Pfam" id="PF00567">
    <property type="entry name" value="TUDOR"/>
    <property type="match status" value="4"/>
</dbReference>
<dbReference type="Proteomes" id="UP001153620">
    <property type="component" value="Chromosome 1"/>
</dbReference>
<reference evidence="3" key="1">
    <citation type="submission" date="2022-01" db="EMBL/GenBank/DDBJ databases">
        <authorList>
            <person name="King R."/>
        </authorList>
    </citation>
    <scope>NUCLEOTIDE SEQUENCE</scope>
</reference>
<accession>A0A9N9RIH7</accession>
<dbReference type="PANTHER" id="PTHR16442">
    <property type="entry name" value="RING FINGER PROTEIN 17"/>
    <property type="match status" value="1"/>
</dbReference>
<dbReference type="AlphaFoldDB" id="A0A9N9RIH7"/>
<name>A0A9N9RIH7_9DIPT</name>
<proteinExistence type="predicted"/>
<dbReference type="CDD" id="cd20379">
    <property type="entry name" value="Tudor_dTUD-like"/>
    <property type="match status" value="1"/>
</dbReference>
<dbReference type="SMART" id="SM00333">
    <property type="entry name" value="TUDOR"/>
    <property type="match status" value="3"/>
</dbReference>